<dbReference type="AlphaFoldDB" id="A0AAD9QC44"/>
<evidence type="ECO:0000313" key="3">
    <source>
        <dbReference type="Proteomes" id="UP001249851"/>
    </source>
</evidence>
<feature type="region of interest" description="Disordered" evidence="1">
    <location>
        <begin position="480"/>
        <end position="532"/>
    </location>
</feature>
<protein>
    <recommendedName>
        <fullName evidence="4">Myb-like domain-containing protein</fullName>
    </recommendedName>
</protein>
<evidence type="ECO:0008006" key="4">
    <source>
        <dbReference type="Google" id="ProtNLM"/>
    </source>
</evidence>
<dbReference type="Gene3D" id="1.10.10.60">
    <property type="entry name" value="Homeodomain-like"/>
    <property type="match status" value="1"/>
</dbReference>
<dbReference type="Proteomes" id="UP001249851">
    <property type="component" value="Unassembled WGS sequence"/>
</dbReference>
<dbReference type="PANTHER" id="PTHR46089:SF4">
    <property type="entry name" value="VPS9 DOMAIN-CONTAINING PROTEIN"/>
    <property type="match status" value="1"/>
</dbReference>
<sequence length="584" mass="66230">MSKANKIEWSNIDGALPKPKRLHLEKDDVDSLYHCPIEPCEHDGFQSQRGCRKHVNNKHGWFLYFDEKPRVHLKLAPNSSKVQTKSSAASSTDDDLSSTRSKPGARLMPSFSPSGEIGEQLTTWLTGSGGGYKKARPAQQIVSRCLKFLKFCCEEEEEELSFDVIDFSLCSPSLLFKFIDCLQEECKLGHGGRLGYIDAISELIDFRKVNGASDGVLRKLSATELYIKRARKTVAKMMRLQWTQDLDVESLEARGHWASMEELLEVVSFHLPRYEQTVKTCQNDPGRASPSDLTFATKFLATYLFIKVKGSRPMTYQYLTVEMVKEAKANGGFIDQKTFKTAGKYGFDSVILTETSMQILDGYIHFVRPLLKPRCDFVLVTENGSQHSKLGNEMSKLVFDAIGKYVHPTRYRQIVETQSLHALNDKEHRVLSEDQKHCSVVAKVHYQKRRSREVAVKAHECLQKLQGTKGSEVDMEVNTRFGSSSHSSSTATFEPAIECARSENTRPNIDTPPRSNRLLSQGPQRRPLRFTTHEDDLLKKGIDKHGFGRWTAILRDPDFGFQKGRLADSLKKRAELRFLPNEKP</sequence>
<dbReference type="PANTHER" id="PTHR46089">
    <property type="entry name" value="ALSIN HOMOLOG"/>
    <property type="match status" value="1"/>
</dbReference>
<evidence type="ECO:0000313" key="2">
    <source>
        <dbReference type="EMBL" id="KAK2558145.1"/>
    </source>
</evidence>
<organism evidence="2 3">
    <name type="scientific">Acropora cervicornis</name>
    <name type="common">Staghorn coral</name>
    <dbReference type="NCBI Taxonomy" id="6130"/>
    <lineage>
        <taxon>Eukaryota</taxon>
        <taxon>Metazoa</taxon>
        <taxon>Cnidaria</taxon>
        <taxon>Anthozoa</taxon>
        <taxon>Hexacorallia</taxon>
        <taxon>Scleractinia</taxon>
        <taxon>Astrocoeniina</taxon>
        <taxon>Acroporidae</taxon>
        <taxon>Acropora</taxon>
    </lineage>
</organism>
<gene>
    <name evidence="2" type="ORF">P5673_019728</name>
</gene>
<dbReference type="InterPro" id="IPR051984">
    <property type="entry name" value="Alsin"/>
</dbReference>
<dbReference type="InterPro" id="IPR009057">
    <property type="entry name" value="Homeodomain-like_sf"/>
</dbReference>
<dbReference type="SUPFAM" id="SSF46689">
    <property type="entry name" value="Homeodomain-like"/>
    <property type="match status" value="1"/>
</dbReference>
<comment type="caution">
    <text evidence="2">The sequence shown here is derived from an EMBL/GenBank/DDBJ whole genome shotgun (WGS) entry which is preliminary data.</text>
</comment>
<reference evidence="2" key="2">
    <citation type="journal article" date="2023" name="Science">
        <title>Genomic signatures of disease resistance in endangered staghorn corals.</title>
        <authorList>
            <person name="Vollmer S.V."/>
            <person name="Selwyn J.D."/>
            <person name="Despard B.A."/>
            <person name="Roesel C.L."/>
        </authorList>
    </citation>
    <scope>NUCLEOTIDE SEQUENCE</scope>
    <source>
        <strain evidence="2">K2</strain>
    </source>
</reference>
<keyword evidence="3" id="KW-1185">Reference proteome</keyword>
<dbReference type="CDD" id="cd11660">
    <property type="entry name" value="SANT_TRF"/>
    <property type="match status" value="1"/>
</dbReference>
<name>A0AAD9QC44_ACRCE</name>
<evidence type="ECO:0000256" key="1">
    <source>
        <dbReference type="SAM" id="MobiDB-lite"/>
    </source>
</evidence>
<proteinExistence type="predicted"/>
<reference evidence="2" key="1">
    <citation type="journal article" date="2023" name="G3 (Bethesda)">
        <title>Whole genome assembly and annotation of the endangered Caribbean coral Acropora cervicornis.</title>
        <authorList>
            <person name="Selwyn J.D."/>
            <person name="Vollmer S.V."/>
        </authorList>
    </citation>
    <scope>NUCLEOTIDE SEQUENCE</scope>
    <source>
        <strain evidence="2">K2</strain>
    </source>
</reference>
<feature type="compositionally biased region" description="Polar residues" evidence="1">
    <location>
        <begin position="505"/>
        <end position="523"/>
    </location>
</feature>
<feature type="region of interest" description="Disordered" evidence="1">
    <location>
        <begin position="76"/>
        <end position="115"/>
    </location>
</feature>
<dbReference type="EMBL" id="JARQWQ010000046">
    <property type="protein sequence ID" value="KAK2558145.1"/>
    <property type="molecule type" value="Genomic_DNA"/>
</dbReference>
<accession>A0AAD9QC44</accession>